<organism evidence="2 3">
    <name type="scientific">Epicoccum nigrum</name>
    <name type="common">Soil fungus</name>
    <name type="synonym">Epicoccum purpurascens</name>
    <dbReference type="NCBI Taxonomy" id="105696"/>
    <lineage>
        <taxon>Eukaryota</taxon>
        <taxon>Fungi</taxon>
        <taxon>Dikarya</taxon>
        <taxon>Ascomycota</taxon>
        <taxon>Pezizomycotina</taxon>
        <taxon>Dothideomycetes</taxon>
        <taxon>Pleosporomycetidae</taxon>
        <taxon>Pleosporales</taxon>
        <taxon>Pleosporineae</taxon>
        <taxon>Didymellaceae</taxon>
        <taxon>Epicoccum</taxon>
    </lineage>
</organism>
<reference evidence="2 3" key="1">
    <citation type="journal article" date="2017" name="Genome Announc.">
        <title>Genome sequence of the saprophytic ascomycete Epicoccum nigrum ICMP 19927 strain isolated from New Zealand.</title>
        <authorList>
            <person name="Fokin M."/>
            <person name="Fleetwood D."/>
            <person name="Weir B.S."/>
            <person name="Villas-Boas S.G."/>
        </authorList>
    </citation>
    <scope>NUCLEOTIDE SEQUENCE [LARGE SCALE GENOMIC DNA]</scope>
    <source>
        <strain evidence="2 3">ICMP 19927</strain>
    </source>
</reference>
<dbReference type="Proteomes" id="UP000193240">
    <property type="component" value="Unassembled WGS sequence"/>
</dbReference>
<evidence type="ECO:0000313" key="3">
    <source>
        <dbReference type="Proteomes" id="UP000193240"/>
    </source>
</evidence>
<proteinExistence type="predicted"/>
<feature type="region of interest" description="Disordered" evidence="1">
    <location>
        <begin position="98"/>
        <end position="120"/>
    </location>
</feature>
<keyword evidence="3" id="KW-1185">Reference proteome</keyword>
<name>A0A1Y2MEG2_EPING</name>
<dbReference type="InParanoid" id="A0A1Y2MEG2"/>
<sequence>MRQARQQLPISELTLYEHFRQYLPRFKYCDWSPHTQGEIWHLSLTVEAISIAEDPLKVYYSNMKTCSIHTPALKIEVRNKSSTLQNRHRSSLGIRPNTCLFCPKRTPKKTPPPADEQNAH</sequence>
<evidence type="ECO:0000313" key="2">
    <source>
        <dbReference type="EMBL" id="OSS53877.1"/>
    </source>
</evidence>
<accession>A0A1Y2MEG2</accession>
<dbReference type="AlphaFoldDB" id="A0A1Y2MEG2"/>
<gene>
    <name evidence="2" type="ORF">B5807_00765</name>
</gene>
<evidence type="ECO:0000256" key="1">
    <source>
        <dbReference type="SAM" id="MobiDB-lite"/>
    </source>
</evidence>
<dbReference type="EMBL" id="KZ107838">
    <property type="protein sequence ID" value="OSS53877.1"/>
    <property type="molecule type" value="Genomic_DNA"/>
</dbReference>
<protein>
    <submittedName>
        <fullName evidence="2">Uncharacterized protein</fullName>
    </submittedName>
</protein>